<evidence type="ECO:0000256" key="10">
    <source>
        <dbReference type="ARBA" id="ARBA00022884"/>
    </source>
</evidence>
<evidence type="ECO:0000259" key="15">
    <source>
        <dbReference type="PROSITE" id="PS50886"/>
    </source>
</evidence>
<dbReference type="Gene3D" id="3.40.50.620">
    <property type="entry name" value="HUPs"/>
    <property type="match status" value="1"/>
</dbReference>
<keyword evidence="9 14" id="KW-0067">ATP-binding</keyword>
<dbReference type="STRING" id="887929.HMP0721_1837"/>
<reference evidence="16 17" key="1">
    <citation type="submission" date="2010-12" db="EMBL/GenBank/DDBJ databases">
        <authorList>
            <person name="Muzny D."/>
            <person name="Qin X."/>
            <person name="Deng J."/>
            <person name="Jiang H."/>
            <person name="Liu Y."/>
            <person name="Qu J."/>
            <person name="Song X.-Z."/>
            <person name="Zhang L."/>
            <person name="Thornton R."/>
            <person name="Coyle M."/>
            <person name="Francisco L."/>
            <person name="Jackson L."/>
            <person name="Javaid M."/>
            <person name="Korchina V."/>
            <person name="Kovar C."/>
            <person name="Mata R."/>
            <person name="Mathew T."/>
            <person name="Ngo R."/>
            <person name="Nguyen L."/>
            <person name="Nguyen N."/>
            <person name="Okwuonu G."/>
            <person name="Ongeri F."/>
            <person name="Pham C."/>
            <person name="Simmons D."/>
            <person name="Wilczek-Boney K."/>
            <person name="Hale W."/>
            <person name="Jakkamsetti A."/>
            <person name="Pham P."/>
            <person name="Ruth R."/>
            <person name="San Lucas F."/>
            <person name="Warren J."/>
            <person name="Zhang J."/>
            <person name="Zhao Z."/>
            <person name="Zhou C."/>
            <person name="Zhu D."/>
            <person name="Lee S."/>
            <person name="Bess C."/>
            <person name="Blankenburg K."/>
            <person name="Forbes L."/>
            <person name="Fu Q."/>
            <person name="Gubbala S."/>
            <person name="Hirani K."/>
            <person name="Jayaseelan J.C."/>
            <person name="Lara F."/>
            <person name="Munidasa M."/>
            <person name="Palculict T."/>
            <person name="Patil S."/>
            <person name="Pu L.-L."/>
            <person name="Saada N."/>
            <person name="Tang L."/>
            <person name="Weissenberger G."/>
            <person name="Zhu Y."/>
            <person name="Hemphill L."/>
            <person name="Shang Y."/>
            <person name="Youmans B."/>
            <person name="Ayvaz T."/>
            <person name="Ross M."/>
            <person name="Santibanez J."/>
            <person name="Aqrawi P."/>
            <person name="Gross S."/>
            <person name="Joshi V."/>
            <person name="Fowler G."/>
            <person name="Nazareth L."/>
            <person name="Reid J."/>
            <person name="Worley K."/>
            <person name="Petrosino J."/>
            <person name="Highlander S."/>
            <person name="Gibbs R."/>
        </authorList>
    </citation>
    <scope>NUCLEOTIDE SEQUENCE [LARGE SCALE GENOMIC DNA]</scope>
    <source>
        <strain evidence="16 17">ATCC 23263</strain>
    </source>
</reference>
<evidence type="ECO:0000256" key="5">
    <source>
        <dbReference type="ARBA" id="ARBA00022490"/>
    </source>
</evidence>
<dbReference type="Gene3D" id="2.40.50.140">
    <property type="entry name" value="Nucleic acid-binding proteins"/>
    <property type="match status" value="1"/>
</dbReference>
<dbReference type="InterPro" id="IPR041872">
    <property type="entry name" value="Anticodon_Met"/>
</dbReference>
<keyword evidence="12 14" id="KW-0030">Aminoacyl-tRNA synthetase</keyword>
<dbReference type="FunFam" id="2.170.220.10:FF:000002">
    <property type="entry name" value="Methionine--tRNA ligase"/>
    <property type="match status" value="1"/>
</dbReference>
<dbReference type="InterPro" id="IPR033911">
    <property type="entry name" value="MetRS_core"/>
</dbReference>
<keyword evidence="11 14" id="KW-0648">Protein biosynthesis</keyword>
<dbReference type="CDD" id="cd07957">
    <property type="entry name" value="Anticodon_Ia_Met"/>
    <property type="match status" value="1"/>
</dbReference>
<evidence type="ECO:0000256" key="8">
    <source>
        <dbReference type="ARBA" id="ARBA00022741"/>
    </source>
</evidence>
<dbReference type="CDD" id="cd02800">
    <property type="entry name" value="tRNA_bind_EcMetRS_like"/>
    <property type="match status" value="1"/>
</dbReference>
<dbReference type="PANTHER" id="PTHR43326:SF1">
    <property type="entry name" value="METHIONINE--TRNA LIGASE, MITOCHONDRIAL"/>
    <property type="match status" value="1"/>
</dbReference>
<feature type="domain" description="TRNA-binding" evidence="15">
    <location>
        <begin position="624"/>
        <end position="724"/>
    </location>
</feature>
<keyword evidence="10 14" id="KW-0694">RNA-binding</keyword>
<gene>
    <name evidence="14 16" type="primary">metG</name>
    <name evidence="16" type="ORF">HMP0721_1837</name>
</gene>
<evidence type="ECO:0000256" key="13">
    <source>
        <dbReference type="ARBA" id="ARBA00047364"/>
    </source>
</evidence>
<dbReference type="InterPro" id="IPR015413">
    <property type="entry name" value="Methionyl/Leucyl_tRNA_Synth"/>
</dbReference>
<sequence>MRAKRPAFDFDRVLALRYNKTINQKIARIARGESFFDRFSIKKRKIVPFLLSQTDADKCRPSIIGRPKIKECTMPEEKKTFYMTTPIYYPSGDLHIGHTYTTVAADTLTRFKRQQGYDAYMLTGSDEHGQKIQKIAEEKGVTPKAYVDGTVAKIKELWKLMNIDYSQFIRTTDADHVKSVQKIFKRLYDQGDIYKGRYEGWYCTPDEAFWTDTQVVDGKCPDCGRPVERASEEAYFFRMSKYADRLLDYIESHPGFIQPEARQKEMINNFIKPGLQDLCVSRTSFDWGIPVEFDPGHVVYVWIDALSNYITALGYLNDKPQLMDRYWPADLHLVGKDIIRFHTIYWPIMLMALDLPLPKTIYGHGWILLKGGKMSKSIGNVVDPVELVKKYGVDPLRYHVLKEMKYGADGNYSEDLLVGNINADLANDLGNLLSRTVAMTVKYFDGTIPEERQSGDHDDALARVAEAVVQNYAKWMDKLDFSRALESIWELIGRANKYIDETEPWVLGKDDSQKSRLAAVLYNLSEALRIVGVLIAAPMPETSDKILEQMRIPEDLATWDSIQHFGSYPSGVQVERCEPLYPRIDVKALAKEKEKADQAAAKQAKKAKKQSKKATAPGVITIDDFGKVQMKVADVLSCEKHPDADKLLVFQLDFGDEKRQIISGIAKWYAPEDLVGKKVIACTNLKPVKLRGMDSNGMILSAEKDGELRVLTVDGDMPAGSIVG</sequence>
<dbReference type="SUPFAM" id="SSF52374">
    <property type="entry name" value="Nucleotidylyl transferase"/>
    <property type="match status" value="1"/>
</dbReference>
<evidence type="ECO:0000256" key="11">
    <source>
        <dbReference type="ARBA" id="ARBA00022917"/>
    </source>
</evidence>
<dbReference type="PROSITE" id="PS00178">
    <property type="entry name" value="AA_TRNA_LIGASE_I"/>
    <property type="match status" value="1"/>
</dbReference>
<accession>E6MIK2</accession>
<dbReference type="PANTHER" id="PTHR43326">
    <property type="entry name" value="METHIONYL-TRNA SYNTHETASE"/>
    <property type="match status" value="1"/>
</dbReference>
<dbReference type="InterPro" id="IPR023457">
    <property type="entry name" value="Met-tRNA_synth_2"/>
</dbReference>
<evidence type="ECO:0000256" key="4">
    <source>
        <dbReference type="ARBA" id="ARBA00011738"/>
    </source>
</evidence>
<evidence type="ECO:0000256" key="7">
    <source>
        <dbReference type="ARBA" id="ARBA00022598"/>
    </source>
</evidence>
<evidence type="ECO:0000256" key="14">
    <source>
        <dbReference type="HAMAP-Rule" id="MF_01228"/>
    </source>
</evidence>
<comment type="catalytic activity">
    <reaction evidence="13 14">
        <text>tRNA(Met) + L-methionine + ATP = L-methionyl-tRNA(Met) + AMP + diphosphate</text>
        <dbReference type="Rhea" id="RHEA:13481"/>
        <dbReference type="Rhea" id="RHEA-COMP:9667"/>
        <dbReference type="Rhea" id="RHEA-COMP:9698"/>
        <dbReference type="ChEBI" id="CHEBI:30616"/>
        <dbReference type="ChEBI" id="CHEBI:33019"/>
        <dbReference type="ChEBI" id="CHEBI:57844"/>
        <dbReference type="ChEBI" id="CHEBI:78442"/>
        <dbReference type="ChEBI" id="CHEBI:78530"/>
        <dbReference type="ChEBI" id="CHEBI:456215"/>
        <dbReference type="EC" id="6.1.1.10"/>
    </reaction>
</comment>
<dbReference type="PROSITE" id="PS50886">
    <property type="entry name" value="TRBD"/>
    <property type="match status" value="1"/>
</dbReference>
<keyword evidence="5 14" id="KW-0963">Cytoplasm</keyword>
<evidence type="ECO:0000256" key="2">
    <source>
        <dbReference type="ARBA" id="ARBA00004496"/>
    </source>
</evidence>
<dbReference type="HOGENOM" id="CLU_009710_9_4_9"/>
<dbReference type="InterPro" id="IPR001412">
    <property type="entry name" value="aa-tRNA-synth_I_CS"/>
</dbReference>
<dbReference type="AlphaFoldDB" id="E6MIK2"/>
<dbReference type="EMBL" id="AEQN01000023">
    <property type="protein sequence ID" value="EFV01098.1"/>
    <property type="molecule type" value="Genomic_DNA"/>
</dbReference>
<evidence type="ECO:0000256" key="6">
    <source>
        <dbReference type="ARBA" id="ARBA00022555"/>
    </source>
</evidence>
<evidence type="ECO:0000256" key="12">
    <source>
        <dbReference type="ARBA" id="ARBA00023146"/>
    </source>
</evidence>
<dbReference type="Pfam" id="PF09334">
    <property type="entry name" value="tRNA-synt_1g"/>
    <property type="match status" value="2"/>
</dbReference>
<dbReference type="FunFam" id="2.40.50.140:FF:000042">
    <property type="entry name" value="Methionine--tRNA ligase"/>
    <property type="match status" value="1"/>
</dbReference>
<feature type="binding site" evidence="14">
    <location>
        <position position="220"/>
    </location>
    <ligand>
        <name>Zn(2+)</name>
        <dbReference type="ChEBI" id="CHEBI:29105"/>
    </ligand>
</feature>
<proteinExistence type="inferred from homology"/>
<dbReference type="InterPro" id="IPR009080">
    <property type="entry name" value="tRNAsynth_Ia_anticodon-bd"/>
</dbReference>
<protein>
    <recommendedName>
        <fullName evidence="14">Methionine--tRNA ligase</fullName>
        <ecNumber evidence="14">6.1.1.10</ecNumber>
    </recommendedName>
    <alternativeName>
        <fullName evidence="14">Methionyl-tRNA synthetase</fullName>
        <shortName evidence="14">MetRS</shortName>
    </alternativeName>
</protein>
<dbReference type="Proteomes" id="UP000004754">
    <property type="component" value="Unassembled WGS sequence"/>
</dbReference>
<evidence type="ECO:0000313" key="16">
    <source>
        <dbReference type="EMBL" id="EFV01098.1"/>
    </source>
</evidence>
<dbReference type="GO" id="GO:0005524">
    <property type="term" value="F:ATP binding"/>
    <property type="evidence" value="ECO:0007669"/>
    <property type="project" value="UniProtKB-UniRule"/>
</dbReference>
<feature type="short sequence motif" description="'KMSKS' region" evidence="14">
    <location>
        <begin position="373"/>
        <end position="377"/>
    </location>
</feature>
<dbReference type="EC" id="6.1.1.10" evidence="14"/>
<feature type="binding site" evidence="14">
    <location>
        <position position="223"/>
    </location>
    <ligand>
        <name>Zn(2+)</name>
        <dbReference type="ChEBI" id="CHEBI:29105"/>
    </ligand>
</feature>
<evidence type="ECO:0000256" key="1">
    <source>
        <dbReference type="ARBA" id="ARBA00003314"/>
    </source>
</evidence>
<dbReference type="InterPro" id="IPR014758">
    <property type="entry name" value="Met-tRNA_synth"/>
</dbReference>
<dbReference type="NCBIfam" id="TIGR00399">
    <property type="entry name" value="metG_C_term"/>
    <property type="match status" value="1"/>
</dbReference>
<dbReference type="PRINTS" id="PR01041">
    <property type="entry name" value="TRNASYNTHMET"/>
</dbReference>
<dbReference type="Pfam" id="PF19303">
    <property type="entry name" value="Anticodon_3"/>
    <property type="match status" value="1"/>
</dbReference>
<dbReference type="InterPro" id="IPR012340">
    <property type="entry name" value="NA-bd_OB-fold"/>
</dbReference>
<dbReference type="InterPro" id="IPR014729">
    <property type="entry name" value="Rossmann-like_a/b/a_fold"/>
</dbReference>
<dbReference type="SUPFAM" id="SSF50249">
    <property type="entry name" value="Nucleic acid-binding proteins"/>
    <property type="match status" value="1"/>
</dbReference>
<feature type="short sequence motif" description="'HIGH' region" evidence="14">
    <location>
        <begin position="88"/>
        <end position="98"/>
    </location>
</feature>
<keyword evidence="6 14" id="KW-0820">tRNA-binding</keyword>
<dbReference type="SUPFAM" id="SSF47323">
    <property type="entry name" value="Anticodon-binding domain of a subclass of class I aminoacyl-tRNA synthetases"/>
    <property type="match status" value="1"/>
</dbReference>
<organism evidence="16 17">
    <name type="scientific">Pseudoramibacter alactolyticus ATCC 23263</name>
    <dbReference type="NCBI Taxonomy" id="887929"/>
    <lineage>
        <taxon>Bacteria</taxon>
        <taxon>Bacillati</taxon>
        <taxon>Bacillota</taxon>
        <taxon>Clostridia</taxon>
        <taxon>Eubacteriales</taxon>
        <taxon>Eubacteriaceae</taxon>
        <taxon>Pseudoramibacter</taxon>
    </lineage>
</organism>
<evidence type="ECO:0000256" key="9">
    <source>
        <dbReference type="ARBA" id="ARBA00022840"/>
    </source>
</evidence>
<comment type="caution">
    <text evidence="14">Lacks conserved residue(s) required for the propagation of feature annotation.</text>
</comment>
<evidence type="ECO:0000256" key="3">
    <source>
        <dbReference type="ARBA" id="ARBA00006590"/>
    </source>
</evidence>
<dbReference type="InterPro" id="IPR004495">
    <property type="entry name" value="Met-tRNA-synth_bsu_C"/>
</dbReference>
<comment type="subunit">
    <text evidence="4 14">Homodimer.</text>
</comment>
<comment type="similarity">
    <text evidence="3">Belongs to the class-I aminoacyl-tRNA synthetase family. MetG type 2A subfamily.</text>
</comment>
<dbReference type="eggNOG" id="COG0073">
    <property type="taxonomic scope" value="Bacteria"/>
</dbReference>
<keyword evidence="8 14" id="KW-0547">Nucleotide-binding</keyword>
<dbReference type="GO" id="GO:0006431">
    <property type="term" value="P:methionyl-tRNA aminoacylation"/>
    <property type="evidence" value="ECO:0007669"/>
    <property type="project" value="UniProtKB-UniRule"/>
</dbReference>
<dbReference type="GO" id="GO:0004825">
    <property type="term" value="F:methionine-tRNA ligase activity"/>
    <property type="evidence" value="ECO:0007669"/>
    <property type="project" value="UniProtKB-UniRule"/>
</dbReference>
<dbReference type="eggNOG" id="COG0143">
    <property type="taxonomic scope" value="Bacteria"/>
</dbReference>
<dbReference type="NCBIfam" id="NF008900">
    <property type="entry name" value="PRK12267.1"/>
    <property type="match status" value="1"/>
</dbReference>
<dbReference type="Gene3D" id="1.10.730.10">
    <property type="entry name" value="Isoleucyl-tRNA Synthetase, Domain 1"/>
    <property type="match status" value="1"/>
</dbReference>
<comment type="caution">
    <text evidence="16">The sequence shown here is derived from an EMBL/GenBank/DDBJ whole genome shotgun (WGS) entry which is preliminary data.</text>
</comment>
<dbReference type="CDD" id="cd00814">
    <property type="entry name" value="MetRS_core"/>
    <property type="match status" value="1"/>
</dbReference>
<dbReference type="NCBIfam" id="TIGR00398">
    <property type="entry name" value="metG"/>
    <property type="match status" value="1"/>
</dbReference>
<feature type="binding site" evidence="14">
    <location>
        <position position="203"/>
    </location>
    <ligand>
        <name>Zn(2+)</name>
        <dbReference type="ChEBI" id="CHEBI:29105"/>
    </ligand>
</feature>
<name>E6MIK2_9FIRM</name>
<dbReference type="GO" id="GO:0000049">
    <property type="term" value="F:tRNA binding"/>
    <property type="evidence" value="ECO:0007669"/>
    <property type="project" value="UniProtKB-UniRule"/>
</dbReference>
<comment type="function">
    <text evidence="1 14">Is required not only for elongation of protein synthesis but also for the initiation of all mRNA translation through initiator tRNA(fMet) aminoacylation.</text>
</comment>
<dbReference type="InterPro" id="IPR002547">
    <property type="entry name" value="tRNA-bd_dom"/>
</dbReference>
<keyword evidence="7 14" id="KW-0436">Ligase</keyword>
<dbReference type="Pfam" id="PF01588">
    <property type="entry name" value="tRNA_bind"/>
    <property type="match status" value="1"/>
</dbReference>
<dbReference type="HAMAP" id="MF_01228">
    <property type="entry name" value="Met_tRNA_synth_type2"/>
    <property type="match status" value="1"/>
</dbReference>
<keyword evidence="17" id="KW-1185">Reference proteome</keyword>
<evidence type="ECO:0000313" key="17">
    <source>
        <dbReference type="Proteomes" id="UP000004754"/>
    </source>
</evidence>
<comment type="subcellular location">
    <subcellularLocation>
        <location evidence="2 14">Cytoplasm</location>
    </subcellularLocation>
</comment>
<dbReference type="GO" id="GO:0005737">
    <property type="term" value="C:cytoplasm"/>
    <property type="evidence" value="ECO:0007669"/>
    <property type="project" value="UniProtKB-SubCell"/>
</dbReference>
<dbReference type="FunFam" id="1.10.730.10:FF:000026">
    <property type="entry name" value="Methionine--tRNA ligase"/>
    <property type="match status" value="1"/>
</dbReference>
<dbReference type="Gene3D" id="2.170.220.10">
    <property type="match status" value="1"/>
</dbReference>